<name>A0ABX3EYW3_9BACL</name>
<evidence type="ECO:0000313" key="4">
    <source>
        <dbReference type="Proteomes" id="UP000186058"/>
    </source>
</evidence>
<dbReference type="PRINTS" id="PR00598">
    <property type="entry name" value="HTHMARR"/>
</dbReference>
<dbReference type="RefSeq" id="WP_074088668.1">
    <property type="nucleotide sequence ID" value="NZ_LVWI01000001.1"/>
</dbReference>
<evidence type="ECO:0000259" key="2">
    <source>
        <dbReference type="PROSITE" id="PS50995"/>
    </source>
</evidence>
<organism evidence="3 4">
    <name type="scientific">Paenibacillus helianthi</name>
    <dbReference type="NCBI Taxonomy" id="1349432"/>
    <lineage>
        <taxon>Bacteria</taxon>
        <taxon>Bacillati</taxon>
        <taxon>Bacillota</taxon>
        <taxon>Bacilli</taxon>
        <taxon>Bacillales</taxon>
        <taxon>Paenibacillaceae</taxon>
        <taxon>Paenibacillus</taxon>
    </lineage>
</organism>
<gene>
    <name evidence="3" type="ORF">A3844_02115</name>
</gene>
<dbReference type="SUPFAM" id="SSF46785">
    <property type="entry name" value="Winged helix' DNA-binding domain"/>
    <property type="match status" value="1"/>
</dbReference>
<evidence type="ECO:0000256" key="1">
    <source>
        <dbReference type="ARBA" id="ARBA00023125"/>
    </source>
</evidence>
<dbReference type="InterPro" id="IPR036388">
    <property type="entry name" value="WH-like_DNA-bd_sf"/>
</dbReference>
<dbReference type="Proteomes" id="UP000186058">
    <property type="component" value="Unassembled WGS sequence"/>
</dbReference>
<sequence length="145" mass="16710">MADREQTIEVYQSYFAVARQLKKLAHQSAADLGLTVHQIGILNFLLQHPGQTQKEVTERLVFNKSRVSLHIDALALKGLVTRTVSELDRRETMLYLTTEGEMLCKRYNEEAWSHKVLGEALAPFKEDELRQLIHMNKQLLLHLNS</sequence>
<dbReference type="InterPro" id="IPR039422">
    <property type="entry name" value="MarR/SlyA-like"/>
</dbReference>
<dbReference type="SMART" id="SM00347">
    <property type="entry name" value="HTH_MARR"/>
    <property type="match status" value="1"/>
</dbReference>
<accession>A0ABX3EYW3</accession>
<dbReference type="InterPro" id="IPR000835">
    <property type="entry name" value="HTH_MarR-typ"/>
</dbReference>
<dbReference type="InterPro" id="IPR036390">
    <property type="entry name" value="WH_DNA-bd_sf"/>
</dbReference>
<proteinExistence type="predicted"/>
<evidence type="ECO:0000313" key="3">
    <source>
        <dbReference type="EMBL" id="OKP91933.1"/>
    </source>
</evidence>
<dbReference type="PANTHER" id="PTHR33164:SF57">
    <property type="entry name" value="MARR-FAMILY TRANSCRIPTIONAL REGULATOR"/>
    <property type="match status" value="1"/>
</dbReference>
<keyword evidence="4" id="KW-1185">Reference proteome</keyword>
<protein>
    <recommendedName>
        <fullName evidence="2">HTH marR-type domain-containing protein</fullName>
    </recommendedName>
</protein>
<dbReference type="PROSITE" id="PS50995">
    <property type="entry name" value="HTH_MARR_2"/>
    <property type="match status" value="1"/>
</dbReference>
<reference evidence="3 4" key="1">
    <citation type="submission" date="2016-03" db="EMBL/GenBank/DDBJ databases">
        <authorList>
            <person name="Sant'Anna F.H."/>
            <person name="Ambrosini A."/>
            <person name="Souza R."/>
            <person name="Bach E."/>
            <person name="Fernandes G."/>
            <person name="Balsanelli E."/>
            <person name="Baura V.A."/>
            <person name="Souza E.M."/>
            <person name="Passaglia L."/>
        </authorList>
    </citation>
    <scope>NUCLEOTIDE SEQUENCE [LARGE SCALE GENOMIC DNA]</scope>
    <source>
        <strain evidence="3 4">P26E</strain>
    </source>
</reference>
<dbReference type="PANTHER" id="PTHR33164">
    <property type="entry name" value="TRANSCRIPTIONAL REGULATOR, MARR FAMILY"/>
    <property type="match status" value="1"/>
</dbReference>
<feature type="domain" description="HTH marR-type" evidence="2">
    <location>
        <begin position="7"/>
        <end position="141"/>
    </location>
</feature>
<dbReference type="EMBL" id="LVWI01000001">
    <property type="protein sequence ID" value="OKP91933.1"/>
    <property type="molecule type" value="Genomic_DNA"/>
</dbReference>
<comment type="caution">
    <text evidence="3">The sequence shown here is derived from an EMBL/GenBank/DDBJ whole genome shotgun (WGS) entry which is preliminary data.</text>
</comment>
<keyword evidence="1" id="KW-0238">DNA-binding</keyword>
<dbReference type="Pfam" id="PF12802">
    <property type="entry name" value="MarR_2"/>
    <property type="match status" value="1"/>
</dbReference>
<dbReference type="Gene3D" id="1.10.10.10">
    <property type="entry name" value="Winged helix-like DNA-binding domain superfamily/Winged helix DNA-binding domain"/>
    <property type="match status" value="1"/>
</dbReference>